<protein>
    <recommendedName>
        <fullName evidence="4">Flagellin</fullName>
    </recommendedName>
</protein>
<dbReference type="InterPro" id="IPR001029">
    <property type="entry name" value="Flagellin_N"/>
</dbReference>
<name>A0ABX7BPC0_9CAUL</name>
<dbReference type="Proteomes" id="UP000595448">
    <property type="component" value="Chromosome"/>
</dbReference>
<evidence type="ECO:0000259" key="5">
    <source>
        <dbReference type="Pfam" id="PF00669"/>
    </source>
</evidence>
<comment type="subcellular location">
    <subcellularLocation>
        <location evidence="4">Secreted</location>
    </subcellularLocation>
    <subcellularLocation>
        <location evidence="4">Bacterial flagellum</location>
    </subcellularLocation>
</comment>
<keyword evidence="7" id="KW-0282">Flagellum</keyword>
<reference evidence="7 8" key="1">
    <citation type="submission" date="2021-01" db="EMBL/GenBank/DDBJ databases">
        <title>Brevundimonas vitis sp. nov., an bacterium isolated from grape (Vitis vinifera).</title>
        <authorList>
            <person name="Jiang L."/>
            <person name="Lee J."/>
        </authorList>
    </citation>
    <scope>NUCLEOTIDE SEQUENCE [LARGE SCALE GENOMIC DNA]</scope>
    <source>
        <strain evidence="7 8">GRTSA-9</strain>
    </source>
</reference>
<evidence type="ECO:0000256" key="4">
    <source>
        <dbReference type="RuleBase" id="RU362073"/>
    </source>
</evidence>
<sequence>MSNSVHTNAAAAIALQNLTRTNDRLSDVQNRVSTGLKIQGAKDNAAVWAIAQQQRADVGALGAVKQSLDRATSIADVALSAGESVSDLLNQLKEKVVAAKDESLKTQSRTLLDADFKALLRAISTAVQNASFDGGNLLNGSLTAGIQFLANADASSSITLSSKDLSLSGSIIELSLSDSLLTATGADLALAKLDDSITQLNQALGEIGSQAKQIEAHNTFVTKLMDTLESGIGNLVDADLAKESARLQALQVQQQLGAQSLSIANQAPQIILSLFQG</sequence>
<comment type="similarity">
    <text evidence="1 4">Belongs to the bacterial flagellin family.</text>
</comment>
<evidence type="ECO:0000256" key="2">
    <source>
        <dbReference type="ARBA" id="ARBA00011829"/>
    </source>
</evidence>
<dbReference type="SUPFAM" id="SSF64518">
    <property type="entry name" value="Phase 1 flagellin"/>
    <property type="match status" value="1"/>
</dbReference>
<evidence type="ECO:0000259" key="6">
    <source>
        <dbReference type="Pfam" id="PF00700"/>
    </source>
</evidence>
<dbReference type="InterPro" id="IPR001492">
    <property type="entry name" value="Flagellin"/>
</dbReference>
<proteinExistence type="inferred from homology"/>
<feature type="domain" description="Flagellin C-terminal" evidence="6">
    <location>
        <begin position="191"/>
        <end position="275"/>
    </location>
</feature>
<dbReference type="Gene3D" id="1.20.1330.10">
    <property type="entry name" value="f41 fragment of flagellin, N-terminal domain"/>
    <property type="match status" value="1"/>
</dbReference>
<keyword evidence="7" id="KW-0969">Cilium</keyword>
<feature type="domain" description="Flagellin N-terminal" evidence="5">
    <location>
        <begin position="5"/>
        <end position="142"/>
    </location>
</feature>
<accession>A0ABX7BPC0</accession>
<dbReference type="EMBL" id="CP067977">
    <property type="protein sequence ID" value="QQQ19432.1"/>
    <property type="molecule type" value="Genomic_DNA"/>
</dbReference>
<keyword evidence="4" id="KW-0964">Secreted</keyword>
<keyword evidence="3 4" id="KW-0975">Bacterial flagellum</keyword>
<dbReference type="PANTHER" id="PTHR42792">
    <property type="entry name" value="FLAGELLIN"/>
    <property type="match status" value="1"/>
</dbReference>
<comment type="subunit">
    <text evidence="2">In C.crescentus, the flagellar filament is composed of multiple flagellins of 29 kDa; 27 kDa and 25 kDa.</text>
</comment>
<comment type="function">
    <text evidence="4">Flagellin is the subunit protein which polymerizes to form the filaments of bacterial flagella.</text>
</comment>
<evidence type="ECO:0000313" key="7">
    <source>
        <dbReference type="EMBL" id="QQQ19432.1"/>
    </source>
</evidence>
<dbReference type="Pfam" id="PF00700">
    <property type="entry name" value="Flagellin_C"/>
    <property type="match status" value="1"/>
</dbReference>
<evidence type="ECO:0000256" key="1">
    <source>
        <dbReference type="ARBA" id="ARBA00005709"/>
    </source>
</evidence>
<organism evidence="7 8">
    <name type="scientific">Brevundimonas vitisensis</name>
    <dbReference type="NCBI Taxonomy" id="2800818"/>
    <lineage>
        <taxon>Bacteria</taxon>
        <taxon>Pseudomonadati</taxon>
        <taxon>Pseudomonadota</taxon>
        <taxon>Alphaproteobacteria</taxon>
        <taxon>Caulobacterales</taxon>
        <taxon>Caulobacteraceae</taxon>
        <taxon>Brevundimonas</taxon>
    </lineage>
</organism>
<gene>
    <name evidence="7" type="ORF">JIP62_04855</name>
</gene>
<evidence type="ECO:0000256" key="3">
    <source>
        <dbReference type="ARBA" id="ARBA00023143"/>
    </source>
</evidence>
<dbReference type="Pfam" id="PF00669">
    <property type="entry name" value="Flagellin_N"/>
    <property type="match status" value="1"/>
</dbReference>
<evidence type="ECO:0000313" key="8">
    <source>
        <dbReference type="Proteomes" id="UP000595448"/>
    </source>
</evidence>
<dbReference type="InterPro" id="IPR046358">
    <property type="entry name" value="Flagellin_C"/>
</dbReference>
<dbReference type="RefSeq" id="WP_201103783.1">
    <property type="nucleotide sequence ID" value="NZ_CP067977.1"/>
</dbReference>
<keyword evidence="8" id="KW-1185">Reference proteome</keyword>
<dbReference type="PANTHER" id="PTHR42792:SF2">
    <property type="entry name" value="FLAGELLIN"/>
    <property type="match status" value="1"/>
</dbReference>
<keyword evidence="7" id="KW-0966">Cell projection</keyword>